<dbReference type="Gramene" id="OGLUM09G04140.2">
    <property type="protein sequence ID" value="OGLUM09G04140.2"/>
    <property type="gene ID" value="OGLUM09G04140"/>
</dbReference>
<dbReference type="EnsemblPlants" id="OGLUM09G04140.2">
    <property type="protein sequence ID" value="OGLUM09G04140.2"/>
    <property type="gene ID" value="OGLUM09G04140"/>
</dbReference>
<dbReference type="HOGENOM" id="CLU_2726318_0_0_1"/>
<organism evidence="1">
    <name type="scientific">Oryza glumipatula</name>
    <dbReference type="NCBI Taxonomy" id="40148"/>
    <lineage>
        <taxon>Eukaryota</taxon>
        <taxon>Viridiplantae</taxon>
        <taxon>Streptophyta</taxon>
        <taxon>Embryophyta</taxon>
        <taxon>Tracheophyta</taxon>
        <taxon>Spermatophyta</taxon>
        <taxon>Magnoliopsida</taxon>
        <taxon>Liliopsida</taxon>
        <taxon>Poales</taxon>
        <taxon>Poaceae</taxon>
        <taxon>BOP clade</taxon>
        <taxon>Oryzoideae</taxon>
        <taxon>Oryzeae</taxon>
        <taxon>Oryzinae</taxon>
        <taxon>Oryza</taxon>
    </lineage>
</organism>
<sequence>MCMPEERSRSNHPPFYTRLHFFPLLFLPLQMPTQTPPKLQLIKSSINYYLPIRKKRKKSGRNRPWRKKKEFL</sequence>
<proteinExistence type="predicted"/>
<evidence type="ECO:0000313" key="1">
    <source>
        <dbReference type="EnsemblPlants" id="OGLUM09G04140.2"/>
    </source>
</evidence>
<dbReference type="Proteomes" id="UP000026961">
    <property type="component" value="Chromosome 9"/>
</dbReference>
<keyword evidence="2" id="KW-1185">Reference proteome</keyword>
<reference evidence="1" key="1">
    <citation type="submission" date="2015-04" db="UniProtKB">
        <authorList>
            <consortium name="EnsemblPlants"/>
        </authorList>
    </citation>
    <scope>IDENTIFICATION</scope>
</reference>
<dbReference type="AlphaFoldDB" id="A0A0E0B0P1"/>
<reference evidence="1" key="2">
    <citation type="submission" date="2018-05" db="EMBL/GenBank/DDBJ databases">
        <title>OgluRS3 (Oryza glumaepatula Reference Sequence Version 3).</title>
        <authorList>
            <person name="Zhang J."/>
            <person name="Kudrna D."/>
            <person name="Lee S."/>
            <person name="Talag J."/>
            <person name="Welchert J."/>
            <person name="Wing R.A."/>
        </authorList>
    </citation>
    <scope>NUCLEOTIDE SEQUENCE [LARGE SCALE GENOMIC DNA]</scope>
</reference>
<accession>A0A0E0B0P1</accession>
<protein>
    <submittedName>
        <fullName evidence="1">Uncharacterized protein</fullName>
    </submittedName>
</protein>
<evidence type="ECO:0000313" key="2">
    <source>
        <dbReference type="Proteomes" id="UP000026961"/>
    </source>
</evidence>
<name>A0A0E0B0P1_9ORYZ</name>